<feature type="chain" id="PRO_5002813143" evidence="1">
    <location>
        <begin position="21"/>
        <end position="85"/>
    </location>
</feature>
<dbReference type="HOGENOM" id="CLU_150248_1_0_1"/>
<dbReference type="InterPro" id="IPR003475">
    <property type="entry name" value="Insect_Unk"/>
</dbReference>
<gene>
    <name evidence="2" type="primary">Dgri\GH17227</name>
    <name evidence="2" type="ORF">Dgri_GH17227</name>
</gene>
<dbReference type="OrthoDB" id="7845879at2759"/>
<feature type="signal peptide" evidence="1">
    <location>
        <begin position="1"/>
        <end position="20"/>
    </location>
</feature>
<dbReference type="Pfam" id="PF02448">
    <property type="entry name" value="L71"/>
    <property type="match status" value="1"/>
</dbReference>
<protein>
    <submittedName>
        <fullName evidence="2">GH17227</fullName>
    </submittedName>
</protein>
<sequence length="85" mass="9836">MHIKSILVLLLVVCCVCISANRPDCQSINRACLRCPNKIPRAITFNDLCRNKTITTWFWRNLSHCDIQLISCQSKSTENYLNYCI</sequence>
<reference evidence="2 3" key="1">
    <citation type="journal article" date="2007" name="Nature">
        <title>Evolution of genes and genomes on the Drosophila phylogeny.</title>
        <authorList>
            <consortium name="Drosophila 12 Genomes Consortium"/>
            <person name="Clark A.G."/>
            <person name="Eisen M.B."/>
            <person name="Smith D.R."/>
            <person name="Bergman C.M."/>
            <person name="Oliver B."/>
            <person name="Markow T.A."/>
            <person name="Kaufman T.C."/>
            <person name="Kellis M."/>
            <person name="Gelbart W."/>
            <person name="Iyer V.N."/>
            <person name="Pollard D.A."/>
            <person name="Sackton T.B."/>
            <person name="Larracuente A.M."/>
            <person name="Singh N.D."/>
            <person name="Abad J.P."/>
            <person name="Abt D.N."/>
            <person name="Adryan B."/>
            <person name="Aguade M."/>
            <person name="Akashi H."/>
            <person name="Anderson W.W."/>
            <person name="Aquadro C.F."/>
            <person name="Ardell D.H."/>
            <person name="Arguello R."/>
            <person name="Artieri C.G."/>
            <person name="Barbash D.A."/>
            <person name="Barker D."/>
            <person name="Barsanti P."/>
            <person name="Batterham P."/>
            <person name="Batzoglou S."/>
            <person name="Begun D."/>
            <person name="Bhutkar A."/>
            <person name="Blanco E."/>
            <person name="Bosak S.A."/>
            <person name="Bradley R.K."/>
            <person name="Brand A.D."/>
            <person name="Brent M.R."/>
            <person name="Brooks A.N."/>
            <person name="Brown R.H."/>
            <person name="Butlin R.K."/>
            <person name="Caggese C."/>
            <person name="Calvi B.R."/>
            <person name="Bernardo de Carvalho A."/>
            <person name="Caspi A."/>
            <person name="Castrezana S."/>
            <person name="Celniker S.E."/>
            <person name="Chang J.L."/>
            <person name="Chapple C."/>
            <person name="Chatterji S."/>
            <person name="Chinwalla A."/>
            <person name="Civetta A."/>
            <person name="Clifton S.W."/>
            <person name="Comeron J.M."/>
            <person name="Costello J.C."/>
            <person name="Coyne J.A."/>
            <person name="Daub J."/>
            <person name="David R.G."/>
            <person name="Delcher A.L."/>
            <person name="Delehaunty K."/>
            <person name="Do C.B."/>
            <person name="Ebling H."/>
            <person name="Edwards K."/>
            <person name="Eickbush T."/>
            <person name="Evans J.D."/>
            <person name="Filipski A."/>
            <person name="Findeiss S."/>
            <person name="Freyhult E."/>
            <person name="Fulton L."/>
            <person name="Fulton R."/>
            <person name="Garcia A.C."/>
            <person name="Gardiner A."/>
            <person name="Garfield D.A."/>
            <person name="Garvin B.E."/>
            <person name="Gibson G."/>
            <person name="Gilbert D."/>
            <person name="Gnerre S."/>
            <person name="Godfrey J."/>
            <person name="Good R."/>
            <person name="Gotea V."/>
            <person name="Gravely B."/>
            <person name="Greenberg A.J."/>
            <person name="Griffiths-Jones S."/>
            <person name="Gross S."/>
            <person name="Guigo R."/>
            <person name="Gustafson E.A."/>
            <person name="Haerty W."/>
            <person name="Hahn M.W."/>
            <person name="Halligan D.L."/>
            <person name="Halpern A.L."/>
            <person name="Halter G.M."/>
            <person name="Han M.V."/>
            <person name="Heger A."/>
            <person name="Hillier L."/>
            <person name="Hinrichs A.S."/>
            <person name="Holmes I."/>
            <person name="Hoskins R.A."/>
            <person name="Hubisz M.J."/>
            <person name="Hultmark D."/>
            <person name="Huntley M.A."/>
            <person name="Jaffe D.B."/>
            <person name="Jagadeeshan S."/>
            <person name="Jeck W.R."/>
            <person name="Johnson J."/>
            <person name="Jones C.D."/>
            <person name="Jordan W.C."/>
            <person name="Karpen G.H."/>
            <person name="Kataoka E."/>
            <person name="Keightley P.D."/>
            <person name="Kheradpour P."/>
            <person name="Kirkness E.F."/>
            <person name="Koerich L.B."/>
            <person name="Kristiansen K."/>
            <person name="Kudrna D."/>
            <person name="Kulathinal R.J."/>
            <person name="Kumar S."/>
            <person name="Kwok R."/>
            <person name="Lander E."/>
            <person name="Langley C.H."/>
            <person name="Lapoint R."/>
            <person name="Lazzaro B.P."/>
            <person name="Lee S.J."/>
            <person name="Levesque L."/>
            <person name="Li R."/>
            <person name="Lin C.F."/>
            <person name="Lin M.F."/>
            <person name="Lindblad-Toh K."/>
            <person name="Llopart A."/>
            <person name="Long M."/>
            <person name="Low L."/>
            <person name="Lozovsky E."/>
            <person name="Lu J."/>
            <person name="Luo M."/>
            <person name="Machado C.A."/>
            <person name="Makalowski W."/>
            <person name="Marzo M."/>
            <person name="Matsuda M."/>
            <person name="Matzkin L."/>
            <person name="McAllister B."/>
            <person name="McBride C.S."/>
            <person name="McKernan B."/>
            <person name="McKernan K."/>
            <person name="Mendez-Lago M."/>
            <person name="Minx P."/>
            <person name="Mollenhauer M.U."/>
            <person name="Montooth K."/>
            <person name="Mount S.M."/>
            <person name="Mu X."/>
            <person name="Myers E."/>
            <person name="Negre B."/>
            <person name="Newfeld S."/>
            <person name="Nielsen R."/>
            <person name="Noor M.A."/>
            <person name="O'Grady P."/>
            <person name="Pachter L."/>
            <person name="Papaceit M."/>
            <person name="Parisi M.J."/>
            <person name="Parisi M."/>
            <person name="Parts L."/>
            <person name="Pedersen J.S."/>
            <person name="Pesole G."/>
            <person name="Phillippy A.M."/>
            <person name="Ponting C.P."/>
            <person name="Pop M."/>
            <person name="Porcelli D."/>
            <person name="Powell J.R."/>
            <person name="Prohaska S."/>
            <person name="Pruitt K."/>
            <person name="Puig M."/>
            <person name="Quesneville H."/>
            <person name="Ram K.R."/>
            <person name="Rand D."/>
            <person name="Rasmussen M.D."/>
            <person name="Reed L.K."/>
            <person name="Reenan R."/>
            <person name="Reily A."/>
            <person name="Remington K.A."/>
            <person name="Rieger T.T."/>
            <person name="Ritchie M.G."/>
            <person name="Robin C."/>
            <person name="Rogers Y.H."/>
            <person name="Rohde C."/>
            <person name="Rozas J."/>
            <person name="Rubenfield M.J."/>
            <person name="Ruiz A."/>
            <person name="Russo S."/>
            <person name="Salzberg S.L."/>
            <person name="Sanchez-Gracia A."/>
            <person name="Saranga D.J."/>
            <person name="Sato H."/>
            <person name="Schaeffer S.W."/>
            <person name="Schatz M.C."/>
            <person name="Schlenke T."/>
            <person name="Schwartz R."/>
            <person name="Segarra C."/>
            <person name="Singh R.S."/>
            <person name="Sirot L."/>
            <person name="Sirota M."/>
            <person name="Sisneros N.B."/>
            <person name="Smith C.D."/>
            <person name="Smith T.F."/>
            <person name="Spieth J."/>
            <person name="Stage D.E."/>
            <person name="Stark A."/>
            <person name="Stephan W."/>
            <person name="Strausberg R.L."/>
            <person name="Strempel S."/>
            <person name="Sturgill D."/>
            <person name="Sutton G."/>
            <person name="Sutton G.G."/>
            <person name="Tao W."/>
            <person name="Teichmann S."/>
            <person name="Tobari Y.N."/>
            <person name="Tomimura Y."/>
            <person name="Tsolas J.M."/>
            <person name="Valente V.L."/>
            <person name="Venter E."/>
            <person name="Venter J.C."/>
            <person name="Vicario S."/>
            <person name="Vieira F.G."/>
            <person name="Vilella A.J."/>
            <person name="Villasante A."/>
            <person name="Walenz B."/>
            <person name="Wang J."/>
            <person name="Wasserman M."/>
            <person name="Watts T."/>
            <person name="Wilson D."/>
            <person name="Wilson R.K."/>
            <person name="Wing R.A."/>
            <person name="Wolfner M.F."/>
            <person name="Wong A."/>
            <person name="Wong G.K."/>
            <person name="Wu C.I."/>
            <person name="Wu G."/>
            <person name="Yamamoto D."/>
            <person name="Yang H.P."/>
            <person name="Yang S.P."/>
            <person name="Yorke J.A."/>
            <person name="Yoshida K."/>
            <person name="Zdobnov E."/>
            <person name="Zhang P."/>
            <person name="Zhang Y."/>
            <person name="Zimin A.V."/>
            <person name="Baldwin J."/>
            <person name="Abdouelleil A."/>
            <person name="Abdulkadir J."/>
            <person name="Abebe A."/>
            <person name="Abera B."/>
            <person name="Abreu J."/>
            <person name="Acer S.C."/>
            <person name="Aftuck L."/>
            <person name="Alexander A."/>
            <person name="An P."/>
            <person name="Anderson E."/>
            <person name="Anderson S."/>
            <person name="Arachi H."/>
            <person name="Azer M."/>
            <person name="Bachantsang P."/>
            <person name="Barry A."/>
            <person name="Bayul T."/>
            <person name="Berlin A."/>
            <person name="Bessette D."/>
            <person name="Bloom T."/>
            <person name="Blye J."/>
            <person name="Boguslavskiy L."/>
            <person name="Bonnet C."/>
            <person name="Boukhgalter B."/>
            <person name="Bourzgui I."/>
            <person name="Brown A."/>
            <person name="Cahill P."/>
            <person name="Channer S."/>
            <person name="Cheshatsang Y."/>
            <person name="Chuda L."/>
            <person name="Citroen M."/>
            <person name="Collymore A."/>
            <person name="Cooke P."/>
            <person name="Costello M."/>
            <person name="D'Aco K."/>
            <person name="Daza R."/>
            <person name="De Haan G."/>
            <person name="DeGray S."/>
            <person name="DeMaso C."/>
            <person name="Dhargay N."/>
            <person name="Dooley K."/>
            <person name="Dooley E."/>
            <person name="Doricent M."/>
            <person name="Dorje P."/>
            <person name="Dorjee K."/>
            <person name="Dupes A."/>
            <person name="Elong R."/>
            <person name="Falk J."/>
            <person name="Farina A."/>
            <person name="Faro S."/>
            <person name="Ferguson D."/>
            <person name="Fisher S."/>
            <person name="Foley C.D."/>
            <person name="Franke A."/>
            <person name="Friedrich D."/>
            <person name="Gadbois L."/>
            <person name="Gearin G."/>
            <person name="Gearin C.R."/>
            <person name="Giannoukos G."/>
            <person name="Goode T."/>
            <person name="Graham J."/>
            <person name="Grandbois E."/>
            <person name="Grewal S."/>
            <person name="Gyaltsen K."/>
            <person name="Hafez N."/>
            <person name="Hagos B."/>
            <person name="Hall J."/>
            <person name="Henson C."/>
            <person name="Hollinger A."/>
            <person name="Honan T."/>
            <person name="Huard M.D."/>
            <person name="Hughes L."/>
            <person name="Hurhula B."/>
            <person name="Husby M.E."/>
            <person name="Kamat A."/>
            <person name="Kanga B."/>
            <person name="Kashin S."/>
            <person name="Khazanovich D."/>
            <person name="Kisner P."/>
            <person name="Lance K."/>
            <person name="Lara M."/>
            <person name="Lee W."/>
            <person name="Lennon N."/>
            <person name="Letendre F."/>
            <person name="LeVine R."/>
            <person name="Lipovsky A."/>
            <person name="Liu X."/>
            <person name="Liu J."/>
            <person name="Liu S."/>
            <person name="Lokyitsang T."/>
            <person name="Lokyitsang Y."/>
            <person name="Lubonja R."/>
            <person name="Lui A."/>
            <person name="MacDonald P."/>
            <person name="Magnisalis V."/>
            <person name="Maru K."/>
            <person name="Matthews C."/>
            <person name="McCusker W."/>
            <person name="McDonough S."/>
            <person name="Mehta T."/>
            <person name="Meldrim J."/>
            <person name="Meneus L."/>
            <person name="Mihai O."/>
            <person name="Mihalev A."/>
            <person name="Mihova T."/>
            <person name="Mittelman R."/>
            <person name="Mlenga V."/>
            <person name="Montmayeur A."/>
            <person name="Mulrain L."/>
            <person name="Navidi A."/>
            <person name="Naylor J."/>
            <person name="Negash T."/>
            <person name="Nguyen T."/>
            <person name="Nguyen N."/>
            <person name="Nicol R."/>
            <person name="Norbu C."/>
            <person name="Norbu N."/>
            <person name="Novod N."/>
            <person name="O'Neill B."/>
            <person name="Osman S."/>
            <person name="Markiewicz E."/>
            <person name="Oyono O.L."/>
            <person name="Patti C."/>
            <person name="Phunkhang P."/>
            <person name="Pierre F."/>
            <person name="Priest M."/>
            <person name="Raghuraman S."/>
            <person name="Rege F."/>
            <person name="Reyes R."/>
            <person name="Rise C."/>
            <person name="Rogov P."/>
            <person name="Ross K."/>
            <person name="Ryan E."/>
            <person name="Settipalli S."/>
            <person name="Shea T."/>
            <person name="Sherpa N."/>
            <person name="Shi L."/>
            <person name="Shih D."/>
            <person name="Sparrow T."/>
            <person name="Spaulding J."/>
            <person name="Stalker J."/>
            <person name="Stange-Thomann N."/>
            <person name="Stavropoulos S."/>
            <person name="Stone C."/>
            <person name="Strader C."/>
            <person name="Tesfaye S."/>
            <person name="Thomson T."/>
            <person name="Thoulutsang Y."/>
            <person name="Thoulutsang D."/>
            <person name="Topham K."/>
            <person name="Topping I."/>
            <person name="Tsamla T."/>
            <person name="Vassiliev H."/>
            <person name="Vo A."/>
            <person name="Wangchuk T."/>
            <person name="Wangdi T."/>
            <person name="Weiand M."/>
            <person name="Wilkinson J."/>
            <person name="Wilson A."/>
            <person name="Yadav S."/>
            <person name="Young G."/>
            <person name="Yu Q."/>
            <person name="Zembek L."/>
            <person name="Zhong D."/>
            <person name="Zimmer A."/>
            <person name="Zwirko Z."/>
            <person name="Jaffe D.B."/>
            <person name="Alvarez P."/>
            <person name="Brockman W."/>
            <person name="Butler J."/>
            <person name="Chin C."/>
            <person name="Gnerre S."/>
            <person name="Grabherr M."/>
            <person name="Kleber M."/>
            <person name="Mauceli E."/>
            <person name="MacCallum I."/>
        </authorList>
    </citation>
    <scope>NUCLEOTIDE SEQUENCE [LARGE SCALE GENOMIC DNA]</scope>
    <source>
        <strain evidence="3">Tucson 15287-2541.00</strain>
    </source>
</reference>
<organism evidence="3">
    <name type="scientific">Drosophila grimshawi</name>
    <name type="common">Hawaiian fruit fly</name>
    <name type="synonym">Idiomyia grimshawi</name>
    <dbReference type="NCBI Taxonomy" id="7222"/>
    <lineage>
        <taxon>Eukaryota</taxon>
        <taxon>Metazoa</taxon>
        <taxon>Ecdysozoa</taxon>
        <taxon>Arthropoda</taxon>
        <taxon>Hexapoda</taxon>
        <taxon>Insecta</taxon>
        <taxon>Pterygota</taxon>
        <taxon>Neoptera</taxon>
        <taxon>Endopterygota</taxon>
        <taxon>Diptera</taxon>
        <taxon>Brachycera</taxon>
        <taxon>Muscomorpha</taxon>
        <taxon>Ephydroidea</taxon>
        <taxon>Drosophilidae</taxon>
        <taxon>Drosophila</taxon>
        <taxon>Hawaiian Drosophila</taxon>
    </lineage>
</organism>
<dbReference type="PhylomeDB" id="B4JZZ3"/>
<evidence type="ECO:0000313" key="3">
    <source>
        <dbReference type="Proteomes" id="UP000001070"/>
    </source>
</evidence>
<dbReference type="OMA" id="TITTWFW"/>
<keyword evidence="3" id="KW-1185">Reference proteome</keyword>
<dbReference type="InParanoid" id="B4JZZ3"/>
<name>B4JZZ3_DROGR</name>
<evidence type="ECO:0000313" key="2">
    <source>
        <dbReference type="EMBL" id="EDV98675.1"/>
    </source>
</evidence>
<proteinExistence type="predicted"/>
<keyword evidence="1" id="KW-0732">Signal</keyword>
<dbReference type="EMBL" id="CH916383">
    <property type="protein sequence ID" value="EDV98675.1"/>
    <property type="molecule type" value="Genomic_DNA"/>
</dbReference>
<dbReference type="AlphaFoldDB" id="B4JZZ3"/>
<evidence type="ECO:0000256" key="1">
    <source>
        <dbReference type="SAM" id="SignalP"/>
    </source>
</evidence>
<dbReference type="FunCoup" id="B4JZZ3">
    <property type="interactions" value="65"/>
</dbReference>
<accession>B4JZZ3</accession>
<dbReference type="Proteomes" id="UP000001070">
    <property type="component" value="Unassembled WGS sequence"/>
</dbReference>